<protein>
    <submittedName>
        <fullName evidence="1">Uncharacterized protein</fullName>
    </submittedName>
</protein>
<dbReference type="Proteomes" id="UP000222564">
    <property type="component" value="Unassembled WGS sequence"/>
</dbReference>
<sequence length="121" mass="13736">MIEFSQIHSFRRAEIFITASTSWYISMQRWFASAQKIPLSLFPGEQGTEALLLSTEEGYKIIPLRLDAVFISLDGPDDEEYNEIRRTEFAPVVDNIKALNTQVCHALSVPGAFFHTSQPIK</sequence>
<organism evidence="1 2">
    <name type="scientific">Desulforamulus profundi</name>
    <dbReference type="NCBI Taxonomy" id="1383067"/>
    <lineage>
        <taxon>Bacteria</taxon>
        <taxon>Bacillati</taxon>
        <taxon>Bacillota</taxon>
        <taxon>Clostridia</taxon>
        <taxon>Eubacteriales</taxon>
        <taxon>Peptococcaceae</taxon>
        <taxon>Desulforamulus</taxon>
    </lineage>
</organism>
<name>A0A2C6MAG6_9FIRM</name>
<dbReference type="SUPFAM" id="SSF102114">
    <property type="entry name" value="Radical SAM enzymes"/>
    <property type="match status" value="1"/>
</dbReference>
<evidence type="ECO:0000313" key="1">
    <source>
        <dbReference type="EMBL" id="PHJ39347.1"/>
    </source>
</evidence>
<dbReference type="EMBL" id="AWQQ01000024">
    <property type="protein sequence ID" value="PHJ39347.1"/>
    <property type="molecule type" value="Genomic_DNA"/>
</dbReference>
<dbReference type="Gene3D" id="3.20.20.70">
    <property type="entry name" value="Aldolase class I"/>
    <property type="match status" value="1"/>
</dbReference>
<dbReference type="RefSeq" id="WP_143338399.1">
    <property type="nucleotide sequence ID" value="NZ_AWQQ01000024.1"/>
</dbReference>
<accession>A0A2C6MAG6</accession>
<evidence type="ECO:0000313" key="2">
    <source>
        <dbReference type="Proteomes" id="UP000222564"/>
    </source>
</evidence>
<dbReference type="OrthoDB" id="9810775at2"/>
<dbReference type="InterPro" id="IPR058240">
    <property type="entry name" value="rSAM_sf"/>
</dbReference>
<gene>
    <name evidence="1" type="ORF">P378_03830</name>
</gene>
<dbReference type="InterPro" id="IPR013785">
    <property type="entry name" value="Aldolase_TIM"/>
</dbReference>
<comment type="caution">
    <text evidence="1">The sequence shown here is derived from an EMBL/GenBank/DDBJ whole genome shotgun (WGS) entry which is preliminary data.</text>
</comment>
<dbReference type="AlphaFoldDB" id="A0A2C6MAG6"/>
<keyword evidence="2" id="KW-1185">Reference proteome</keyword>
<proteinExistence type="predicted"/>
<reference evidence="1 2" key="1">
    <citation type="submission" date="2013-09" db="EMBL/GenBank/DDBJ databases">
        <title>Biodegradation of hydrocarbons in the deep terrestrial subsurface : characterization of a microbial consortium composed of two Desulfotomaculum species originating from a deep geological formation.</title>
        <authorList>
            <person name="Aullo T."/>
            <person name="Berlendis S."/>
            <person name="Lascourreges J.-F."/>
            <person name="Dessort D."/>
            <person name="Saint-Laurent S."/>
            <person name="Schraauwers B."/>
            <person name="Mas J."/>
            <person name="Magot M."/>
            <person name="Ranchou-Peyruse A."/>
        </authorList>
    </citation>
    <scope>NUCLEOTIDE SEQUENCE [LARGE SCALE GENOMIC DNA]</scope>
    <source>
        <strain evidence="1 2">Bs107</strain>
    </source>
</reference>